<feature type="transmembrane region" description="Helical" evidence="5">
    <location>
        <begin position="238"/>
        <end position="254"/>
    </location>
</feature>
<evidence type="ECO:0000256" key="5">
    <source>
        <dbReference type="SAM" id="Phobius"/>
    </source>
</evidence>
<dbReference type="GO" id="GO:0016020">
    <property type="term" value="C:membrane"/>
    <property type="evidence" value="ECO:0007669"/>
    <property type="project" value="UniProtKB-SubCell"/>
</dbReference>
<evidence type="ECO:0000313" key="7">
    <source>
        <dbReference type="EMBL" id="OGC54900.1"/>
    </source>
</evidence>
<organism evidence="7 8">
    <name type="scientific">candidate division WWE3 bacterium RIFCSPLOWO2_01_FULL_41_18</name>
    <dbReference type="NCBI Taxonomy" id="1802625"/>
    <lineage>
        <taxon>Bacteria</taxon>
        <taxon>Katanobacteria</taxon>
    </lineage>
</organism>
<keyword evidence="2 5" id="KW-0812">Transmembrane</keyword>
<evidence type="ECO:0000313" key="8">
    <source>
        <dbReference type="Proteomes" id="UP000176504"/>
    </source>
</evidence>
<feature type="transmembrane region" description="Helical" evidence="5">
    <location>
        <begin position="385"/>
        <end position="402"/>
    </location>
</feature>
<feature type="transmembrane region" description="Helical" evidence="5">
    <location>
        <begin position="199"/>
        <end position="232"/>
    </location>
</feature>
<sequence>MKMYLLFLLLFVFLTASLGQFSVIASGENLKIYLFEILAFAFSVVGGFYLLNLKRKIIIPAFILFALLFTCYSLITLFISIGEVTIPKAVFSGFYIARFLIYVMVSLIIYNLVHKDKKLQNKTSKILIVSSLLVSVFGFIQLAIFPDLSKLSLELGWDPHINRLTSSFFDPNFAGAYIVLGFILLLSRFNELFSYRKTLGILVLIIHVLAIFLTFSRSTWLMLGVFVLITGLLRSKKVNILIFMVLFFSVYFFVPRVQTRLSGVTDPSDSARYRLISWQNALSIAKTNLWFGIGFNNYRYYQDAYGFFDFRDSTGGHSGSGSDSSLLLVLATTGIFGLISYLLIYASFLIKTGKGIFLTRRLSYPFVSFSSILSLFVHSQFVNSLFYPQILLWMWTLFAISYDET</sequence>
<dbReference type="PANTHER" id="PTHR37422">
    <property type="entry name" value="TEICHURONIC ACID BIOSYNTHESIS PROTEIN TUAE"/>
    <property type="match status" value="1"/>
</dbReference>
<feature type="transmembrane region" description="Helical" evidence="5">
    <location>
        <begin position="164"/>
        <end position="187"/>
    </location>
</feature>
<dbReference type="Pfam" id="PF04932">
    <property type="entry name" value="Wzy_C"/>
    <property type="match status" value="1"/>
</dbReference>
<reference evidence="7 8" key="1">
    <citation type="journal article" date="2016" name="Nat. Commun.">
        <title>Thousands of microbial genomes shed light on interconnected biogeochemical processes in an aquifer system.</title>
        <authorList>
            <person name="Anantharaman K."/>
            <person name="Brown C.T."/>
            <person name="Hug L.A."/>
            <person name="Sharon I."/>
            <person name="Castelle C.J."/>
            <person name="Probst A.J."/>
            <person name="Thomas B.C."/>
            <person name="Singh A."/>
            <person name="Wilkins M.J."/>
            <person name="Karaoz U."/>
            <person name="Brodie E.L."/>
            <person name="Williams K.H."/>
            <person name="Hubbard S.S."/>
            <person name="Banfield J.F."/>
        </authorList>
    </citation>
    <scope>NUCLEOTIDE SEQUENCE [LARGE SCALE GENOMIC DNA]</scope>
</reference>
<evidence type="ECO:0000259" key="6">
    <source>
        <dbReference type="Pfam" id="PF04932"/>
    </source>
</evidence>
<feature type="transmembrane region" description="Helical" evidence="5">
    <location>
        <begin position="31"/>
        <end position="51"/>
    </location>
</feature>
<feature type="transmembrane region" description="Helical" evidence="5">
    <location>
        <begin position="125"/>
        <end position="144"/>
    </location>
</feature>
<proteinExistence type="predicted"/>
<comment type="subcellular location">
    <subcellularLocation>
        <location evidence="1">Membrane</location>
        <topology evidence="1">Multi-pass membrane protein</topology>
    </subcellularLocation>
</comment>
<gene>
    <name evidence="7" type="ORF">A3A78_02875</name>
</gene>
<evidence type="ECO:0000256" key="3">
    <source>
        <dbReference type="ARBA" id="ARBA00022989"/>
    </source>
</evidence>
<evidence type="ECO:0000256" key="4">
    <source>
        <dbReference type="ARBA" id="ARBA00023136"/>
    </source>
</evidence>
<feature type="transmembrane region" description="Helical" evidence="5">
    <location>
        <begin position="93"/>
        <end position="113"/>
    </location>
</feature>
<dbReference type="Proteomes" id="UP000176504">
    <property type="component" value="Unassembled WGS sequence"/>
</dbReference>
<feature type="domain" description="O-antigen ligase-related" evidence="6">
    <location>
        <begin position="203"/>
        <end position="342"/>
    </location>
</feature>
<feature type="transmembrane region" description="Helical" evidence="5">
    <location>
        <begin position="326"/>
        <end position="350"/>
    </location>
</feature>
<name>A0A1F4VD54_UNCKA</name>
<dbReference type="InterPro" id="IPR007016">
    <property type="entry name" value="O-antigen_ligase-rel_domated"/>
</dbReference>
<dbReference type="AlphaFoldDB" id="A0A1F4VD54"/>
<dbReference type="PANTHER" id="PTHR37422:SF17">
    <property type="entry name" value="O-ANTIGEN LIGASE"/>
    <property type="match status" value="1"/>
</dbReference>
<keyword evidence="4 5" id="KW-0472">Membrane</keyword>
<keyword evidence="3 5" id="KW-1133">Transmembrane helix</keyword>
<feature type="transmembrane region" description="Helical" evidence="5">
    <location>
        <begin position="362"/>
        <end position="379"/>
    </location>
</feature>
<dbReference type="InterPro" id="IPR051533">
    <property type="entry name" value="WaaL-like"/>
</dbReference>
<dbReference type="EMBL" id="MEVI01000003">
    <property type="protein sequence ID" value="OGC54900.1"/>
    <property type="molecule type" value="Genomic_DNA"/>
</dbReference>
<evidence type="ECO:0000256" key="2">
    <source>
        <dbReference type="ARBA" id="ARBA00022692"/>
    </source>
</evidence>
<evidence type="ECO:0000256" key="1">
    <source>
        <dbReference type="ARBA" id="ARBA00004141"/>
    </source>
</evidence>
<feature type="transmembrane region" description="Helical" evidence="5">
    <location>
        <begin position="275"/>
        <end position="293"/>
    </location>
</feature>
<accession>A0A1F4VD54</accession>
<comment type="caution">
    <text evidence="7">The sequence shown here is derived from an EMBL/GenBank/DDBJ whole genome shotgun (WGS) entry which is preliminary data.</text>
</comment>
<protein>
    <recommendedName>
        <fullName evidence="6">O-antigen ligase-related domain-containing protein</fullName>
    </recommendedName>
</protein>
<feature type="transmembrane region" description="Helical" evidence="5">
    <location>
        <begin position="58"/>
        <end position="81"/>
    </location>
</feature>